<dbReference type="PANTHER" id="PTHR46162:SF2">
    <property type="entry name" value="ANKYRIN REPEAT-CONTAINING PROTEIN-RELATED"/>
    <property type="match status" value="1"/>
</dbReference>
<evidence type="ECO:0000313" key="2">
    <source>
        <dbReference type="EMBL" id="GIY10300.1"/>
    </source>
</evidence>
<dbReference type="Pfam" id="PF22486">
    <property type="entry name" value="MATH_2"/>
    <property type="match status" value="1"/>
</dbReference>
<dbReference type="InterPro" id="IPR002083">
    <property type="entry name" value="MATH/TRAF_dom"/>
</dbReference>
<comment type="caution">
    <text evidence="2">The sequence shown here is derived from an EMBL/GenBank/DDBJ whole genome shotgun (WGS) entry which is preliminary data.</text>
</comment>
<gene>
    <name evidence="2" type="primary">spop-b_45</name>
    <name evidence="2" type="ORF">CEXT_730691</name>
</gene>
<feature type="domain" description="MATH" evidence="1">
    <location>
        <begin position="10"/>
        <end position="139"/>
    </location>
</feature>
<proteinExistence type="predicted"/>
<reference evidence="2 3" key="1">
    <citation type="submission" date="2021-06" db="EMBL/GenBank/DDBJ databases">
        <title>Caerostris extrusa draft genome.</title>
        <authorList>
            <person name="Kono N."/>
            <person name="Arakawa K."/>
        </authorList>
    </citation>
    <scope>NUCLEOTIDE SEQUENCE [LARGE SCALE GENOMIC DNA]</scope>
</reference>
<dbReference type="PROSITE" id="PS50144">
    <property type="entry name" value="MATH"/>
    <property type="match status" value="1"/>
</dbReference>
<organism evidence="2 3">
    <name type="scientific">Caerostris extrusa</name>
    <name type="common">Bark spider</name>
    <name type="synonym">Caerostris bankana</name>
    <dbReference type="NCBI Taxonomy" id="172846"/>
    <lineage>
        <taxon>Eukaryota</taxon>
        <taxon>Metazoa</taxon>
        <taxon>Ecdysozoa</taxon>
        <taxon>Arthropoda</taxon>
        <taxon>Chelicerata</taxon>
        <taxon>Arachnida</taxon>
        <taxon>Araneae</taxon>
        <taxon>Araneomorphae</taxon>
        <taxon>Entelegynae</taxon>
        <taxon>Araneoidea</taxon>
        <taxon>Araneidae</taxon>
        <taxon>Caerostris</taxon>
    </lineage>
</organism>
<evidence type="ECO:0000313" key="3">
    <source>
        <dbReference type="Proteomes" id="UP001054945"/>
    </source>
</evidence>
<dbReference type="SUPFAM" id="SSF49599">
    <property type="entry name" value="TRAF domain-like"/>
    <property type="match status" value="1"/>
</dbReference>
<name>A0AAV4QM87_CAEEX</name>
<dbReference type="CDD" id="cd00121">
    <property type="entry name" value="MATH"/>
    <property type="match status" value="1"/>
</dbReference>
<evidence type="ECO:0000259" key="1">
    <source>
        <dbReference type="PROSITE" id="PS50144"/>
    </source>
</evidence>
<protein>
    <submittedName>
        <fullName evidence="2">Speckle-type POZ protein B</fullName>
    </submittedName>
</protein>
<dbReference type="InterPro" id="IPR008974">
    <property type="entry name" value="TRAF-like"/>
</dbReference>
<accession>A0AAV4QM87</accession>
<dbReference type="AlphaFoldDB" id="A0AAV4QM87"/>
<dbReference type="EMBL" id="BPLR01006502">
    <property type="protein sequence ID" value="GIY10300.1"/>
    <property type="molecule type" value="Genomic_DNA"/>
</dbReference>
<dbReference type="Gene3D" id="2.60.210.10">
    <property type="entry name" value="Apoptosis, Tumor Necrosis Factor Receptor Associated Protein 2, Chain A"/>
    <property type="match status" value="1"/>
</dbReference>
<dbReference type="PANTHER" id="PTHR46162">
    <property type="entry name" value="TRAF-LIKE FAMILY PROTEIN"/>
    <property type="match status" value="1"/>
</dbReference>
<dbReference type="Proteomes" id="UP001054945">
    <property type="component" value="Unassembled WGS sequence"/>
</dbReference>
<sequence>MSIYGIEKPDYSFLWRIENFSMLGLKTGERLSSPEFSVETFDNTKWFVDFYPKGINDEKYFSCYLRRAEDDSSPDPIIVYYKLSIVPGDGTYELFEESGPTEYEGNTTWGHALFVLRREVFEAKDKFLCDDTLILRCDMWRHYLQKRTTKECVAKTAVKFESICVIWPIHHFSLLKPDYTETYVVKDANSQKVFVQIEVLLPSRWRQRVATPDGGHPLQESGTRKCFLSFDVSILDPQKKEACTLNGCHGFTDAEDTLTLSYKATDELLAKRICIRQKTF</sequence>
<keyword evidence="3" id="KW-1185">Reference proteome</keyword>